<proteinExistence type="predicted"/>
<feature type="transmembrane region" description="Helical" evidence="2">
    <location>
        <begin position="948"/>
        <end position="966"/>
    </location>
</feature>
<keyword evidence="2" id="KW-0812">Transmembrane</keyword>
<organism evidence="3 4">
    <name type="scientific">Puia dinghuensis</name>
    <dbReference type="NCBI Taxonomy" id="1792502"/>
    <lineage>
        <taxon>Bacteria</taxon>
        <taxon>Pseudomonadati</taxon>
        <taxon>Bacteroidota</taxon>
        <taxon>Chitinophagia</taxon>
        <taxon>Chitinophagales</taxon>
        <taxon>Chitinophagaceae</taxon>
        <taxon>Puia</taxon>
    </lineage>
</organism>
<keyword evidence="2" id="KW-0472">Membrane</keyword>
<feature type="transmembrane region" description="Helical" evidence="2">
    <location>
        <begin position="280"/>
        <end position="302"/>
    </location>
</feature>
<name>A0A8J2XWE8_9BACT</name>
<dbReference type="EMBL" id="BMJC01000007">
    <property type="protein sequence ID" value="GGB23198.1"/>
    <property type="molecule type" value="Genomic_DNA"/>
</dbReference>
<feature type="transmembrane region" description="Helical" evidence="2">
    <location>
        <begin position="660"/>
        <end position="683"/>
    </location>
</feature>
<reference evidence="3" key="1">
    <citation type="journal article" date="2014" name="Int. J. Syst. Evol. Microbiol.">
        <title>Complete genome sequence of Corynebacterium casei LMG S-19264T (=DSM 44701T), isolated from a smear-ripened cheese.</title>
        <authorList>
            <consortium name="US DOE Joint Genome Institute (JGI-PGF)"/>
            <person name="Walter F."/>
            <person name="Albersmeier A."/>
            <person name="Kalinowski J."/>
            <person name="Ruckert C."/>
        </authorList>
    </citation>
    <scope>NUCLEOTIDE SEQUENCE</scope>
    <source>
        <strain evidence="3">CGMCC 1.15448</strain>
    </source>
</reference>
<keyword evidence="4" id="KW-1185">Reference proteome</keyword>
<evidence type="ECO:0000313" key="4">
    <source>
        <dbReference type="Proteomes" id="UP000607559"/>
    </source>
</evidence>
<dbReference type="RefSeq" id="WP_188937657.1">
    <property type="nucleotide sequence ID" value="NZ_BMJC01000007.1"/>
</dbReference>
<feature type="transmembrane region" description="Helical" evidence="2">
    <location>
        <begin position="604"/>
        <end position="627"/>
    </location>
</feature>
<evidence type="ECO:0000313" key="3">
    <source>
        <dbReference type="EMBL" id="GGB23198.1"/>
    </source>
</evidence>
<keyword evidence="2" id="KW-1133">Transmembrane helix</keyword>
<feature type="transmembrane region" description="Helical" evidence="2">
    <location>
        <begin position="689"/>
        <end position="708"/>
    </location>
</feature>
<accession>A0A8J2XWE8</accession>
<dbReference type="AlphaFoldDB" id="A0A8J2XWE8"/>
<reference evidence="3" key="2">
    <citation type="submission" date="2020-09" db="EMBL/GenBank/DDBJ databases">
        <authorList>
            <person name="Sun Q."/>
            <person name="Zhou Y."/>
        </authorList>
    </citation>
    <scope>NUCLEOTIDE SEQUENCE</scope>
    <source>
        <strain evidence="3">CGMCC 1.15448</strain>
    </source>
</reference>
<dbReference type="Proteomes" id="UP000607559">
    <property type="component" value="Unassembled WGS sequence"/>
</dbReference>
<evidence type="ECO:0008006" key="5">
    <source>
        <dbReference type="Google" id="ProtNLM"/>
    </source>
</evidence>
<gene>
    <name evidence="3" type="ORF">GCM10011511_53880</name>
</gene>
<sequence>MQKLSVLFLSLVVLFLFFAGFYLYYVPANKASLNKYGFLVLQQLEASMEYKVKANENLFSNYVEKAFNKEPGDRHMGRATKWLKALGVDSVMRPGTASPAAARASAPAGAAGAAGEAPAATAGYPDGDSTRILPDRKPTTTGEVQGHLADIRNDRFYYYFQRGQDTIALTIPVAQFMSDLLGSHASDFFQSFLFLKITGDRVNTIYKNPGLPIGTDIQIDSLLPNSKEAFYPGVVDMRASDLDYKLFFIPVTLGNQQYVLCGVKDADEYADATHTMPPGFIYPIVIALLLLLIISPLIKLSIMGPAEKVRLNDFTGYCFSLVAGSMVITLIVIQVLLLQDGSTREDQHLHQLSGKIHEAFQQELDRAYHQLSVLDSLPLRPDEHGKVRDWRKGYFDVTKDLVDYMRANAGSAYFNFDRVDWVNDSGRQVINASLDRGLDTLYINVSKRKYFTDFVNNSCTTLPGMDTALVSIQPLITGTEGALRIVLARRSVCPDIFITTLSTDLYSVNRTILPSGYGFCVIDADGRVQVHSDPLHSLNENFIDEVEDAAQVRSAMKARQELYLPTTKCYGREFGLVVKPVQNLPYFLVTYYDKGYIQPVNMRILIFSLAGCGMVLLLSGAMWFIFFRRRWNERPLLFGVMDHLPWIVPRRTAARIYRRGWIVLMIYVVVTTLAVLLSFYYGAGSNQRVLILLLLTPLLVSIGMKMIIRMRRDAVVGSVEVSHGEGDVLVVPEEPFQPVKPIDHLLHYCLLVELLVIAMGVLPAGLFTWYANNQELLQSVKKEQLLMAEALDNRKPVLYNNLHALDSGVAPKTLYSDWQYHRGIYSINGERLRMTDTAMPPLTDAFGVASTYFAVAGWLANDYYDPEYVPVLVGGSDDGRWLWTEPAKHRMDFYYRLPPDLHAGGASAAPAGSGAVTGPNAGATTDGVLEIASVMPQRYIYLSDWRKALLLIAVVAALLYGLYLLIRRVSAGIFLQKFVVGGQERVLPLFDDYASKESLSAEQKVESEKAMRIDIIKDLHPVGDEAALDAMELDTVHSIRRWGPYFALVLAGCNAKEKYLLFQFACNGFLNYKNVVEIDALIQRGVLVVENEEVRLFSHAFRAYILSHVDEDTLERSFIRRSPWQRFRIPFLILLMIAAAFLFFTRQEAWQRISALIAAVSSSLGLLTGLFKEGLGGPPPPPVQVEVKDE</sequence>
<comment type="caution">
    <text evidence="3">The sequence shown here is derived from an EMBL/GenBank/DDBJ whole genome shotgun (WGS) entry which is preliminary data.</text>
</comment>
<feature type="region of interest" description="Disordered" evidence="1">
    <location>
        <begin position="117"/>
        <end position="143"/>
    </location>
</feature>
<feature type="transmembrane region" description="Helical" evidence="2">
    <location>
        <begin position="745"/>
        <end position="771"/>
    </location>
</feature>
<evidence type="ECO:0000256" key="1">
    <source>
        <dbReference type="SAM" id="MobiDB-lite"/>
    </source>
</evidence>
<feature type="transmembrane region" description="Helical" evidence="2">
    <location>
        <begin position="314"/>
        <end position="337"/>
    </location>
</feature>
<feature type="transmembrane region" description="Helical" evidence="2">
    <location>
        <begin position="7"/>
        <end position="25"/>
    </location>
</feature>
<feature type="transmembrane region" description="Helical" evidence="2">
    <location>
        <begin position="1127"/>
        <end position="1144"/>
    </location>
</feature>
<evidence type="ECO:0000256" key="2">
    <source>
        <dbReference type="SAM" id="Phobius"/>
    </source>
</evidence>
<protein>
    <recommendedName>
        <fullName evidence="5">Cache domain-containing protein</fullName>
    </recommendedName>
</protein>